<keyword evidence="2" id="KW-0175">Coiled coil</keyword>
<feature type="coiled-coil region" evidence="2">
    <location>
        <begin position="51"/>
        <end position="120"/>
    </location>
</feature>
<evidence type="ECO:0000256" key="1">
    <source>
        <dbReference type="ARBA" id="ARBA00022729"/>
    </source>
</evidence>
<dbReference type="InterPro" id="IPR011990">
    <property type="entry name" value="TPR-like_helical_dom_sf"/>
</dbReference>
<keyword evidence="2" id="KW-0574">Periplasm</keyword>
<comment type="caution">
    <text evidence="6">The sequence shown here is derived from an EMBL/GenBank/DDBJ whole genome shotgun (WGS) entry which is preliminary data.</text>
</comment>
<dbReference type="RefSeq" id="WP_163455908.1">
    <property type="nucleotide sequence ID" value="NZ_JAAGOH010000002.1"/>
</dbReference>
<evidence type="ECO:0000259" key="4">
    <source>
        <dbReference type="Pfam" id="PF13525"/>
    </source>
</evidence>
<dbReference type="NCBIfam" id="TIGR02795">
    <property type="entry name" value="tol_pal_ybgF"/>
    <property type="match status" value="1"/>
</dbReference>
<accession>A0A7C9PFE0</accession>
<dbReference type="EMBL" id="JAAGOH010000002">
    <property type="protein sequence ID" value="NDY90050.1"/>
    <property type="molecule type" value="Genomic_DNA"/>
</dbReference>
<dbReference type="Pfam" id="PF16331">
    <property type="entry name" value="TolA_bind_tri"/>
    <property type="match status" value="1"/>
</dbReference>
<protein>
    <recommendedName>
        <fullName evidence="2">Cell division coordinator CpoB</fullName>
    </recommendedName>
</protein>
<dbReference type="GO" id="GO:0070206">
    <property type="term" value="P:protein trimerization"/>
    <property type="evidence" value="ECO:0007669"/>
    <property type="project" value="InterPro"/>
</dbReference>
<keyword evidence="2" id="KW-0132">Cell division</keyword>
<dbReference type="Gene3D" id="1.25.40.10">
    <property type="entry name" value="Tetratricopeptide repeat domain"/>
    <property type="match status" value="1"/>
</dbReference>
<feature type="domain" description="Outer membrane lipoprotein BamD-like" evidence="4">
    <location>
        <begin position="145"/>
        <end position="267"/>
    </location>
</feature>
<keyword evidence="3" id="KW-0802">TPR repeat</keyword>
<keyword evidence="2" id="KW-0131">Cell cycle</keyword>
<dbReference type="AlphaFoldDB" id="A0A7C9PFE0"/>
<dbReference type="GO" id="GO:0030288">
    <property type="term" value="C:outer membrane-bounded periplasmic space"/>
    <property type="evidence" value="ECO:0007669"/>
    <property type="project" value="UniProtKB-UniRule"/>
</dbReference>
<dbReference type="GO" id="GO:0043093">
    <property type="term" value="P:FtsZ-dependent cytokinesis"/>
    <property type="evidence" value="ECO:0007669"/>
    <property type="project" value="UniProtKB-UniRule"/>
</dbReference>
<proteinExistence type="inferred from homology"/>
<feature type="signal peptide" evidence="2">
    <location>
        <begin position="1"/>
        <end position="31"/>
    </location>
</feature>
<feature type="repeat" description="TPR" evidence="3">
    <location>
        <begin position="220"/>
        <end position="253"/>
    </location>
</feature>
<evidence type="ECO:0000256" key="3">
    <source>
        <dbReference type="PROSITE-ProRule" id="PRU00339"/>
    </source>
</evidence>
<comment type="subcellular location">
    <subcellularLocation>
        <location evidence="2">Periplasm</location>
    </subcellularLocation>
</comment>
<dbReference type="InterPro" id="IPR034706">
    <property type="entry name" value="CpoB"/>
</dbReference>
<evidence type="ECO:0000259" key="5">
    <source>
        <dbReference type="Pfam" id="PF16331"/>
    </source>
</evidence>
<dbReference type="SUPFAM" id="SSF48452">
    <property type="entry name" value="TPR-like"/>
    <property type="match status" value="1"/>
</dbReference>
<dbReference type="InterPro" id="IPR039565">
    <property type="entry name" value="BamD-like"/>
</dbReference>
<sequence precursor="true">MQAVGSRWNRSAVARGVLALGLALSASMGHAGLFEDDEARKYILELRKQVQQNDESQKAQLAAAVRQLTEQLQTLQRSLLEMNNQNEQLRAEIARLRGQDEQLQRDIAELQRRQRDMSQTLEDRVRKLEPQKVSVDGKDFLAEPDEKRAYEEAMELLRAGDFDKAGFALSAFLKRYPSSGYGDSARYWLANAQYARRDYKEAVATFRAFLTAAPDHARAPEAWLATGNCYVEMKDTKTARRVFEDLIKQFPKSEAAGAAKERLSALK</sequence>
<feature type="domain" description="YbgF trimerisation" evidence="5">
    <location>
        <begin position="61"/>
        <end position="132"/>
    </location>
</feature>
<evidence type="ECO:0000313" key="7">
    <source>
        <dbReference type="Proteomes" id="UP000484255"/>
    </source>
</evidence>
<dbReference type="Proteomes" id="UP000484255">
    <property type="component" value="Unassembled WGS sequence"/>
</dbReference>
<comment type="function">
    <text evidence="2">Mediates coordination of peptidoglycan synthesis and outer membrane constriction during cell division.</text>
</comment>
<dbReference type="Gene3D" id="1.20.5.110">
    <property type="match status" value="1"/>
</dbReference>
<dbReference type="InterPro" id="IPR014162">
    <property type="entry name" value="CpoB_C"/>
</dbReference>
<keyword evidence="7" id="KW-1185">Reference proteome</keyword>
<feature type="chain" id="PRO_5029081803" description="Cell division coordinator CpoB" evidence="2">
    <location>
        <begin position="32"/>
        <end position="267"/>
    </location>
</feature>
<evidence type="ECO:0000313" key="6">
    <source>
        <dbReference type="EMBL" id="NDY90050.1"/>
    </source>
</evidence>
<dbReference type="InterPro" id="IPR019734">
    <property type="entry name" value="TPR_rpt"/>
</dbReference>
<keyword evidence="1 2" id="KW-0732">Signal</keyword>
<organism evidence="6 7">
    <name type="scientific">Ideonella livida</name>
    <dbReference type="NCBI Taxonomy" id="2707176"/>
    <lineage>
        <taxon>Bacteria</taxon>
        <taxon>Pseudomonadati</taxon>
        <taxon>Pseudomonadota</taxon>
        <taxon>Betaproteobacteria</taxon>
        <taxon>Burkholderiales</taxon>
        <taxon>Sphaerotilaceae</taxon>
        <taxon>Ideonella</taxon>
    </lineage>
</organism>
<dbReference type="PROSITE" id="PS50005">
    <property type="entry name" value="TPR"/>
    <property type="match status" value="1"/>
</dbReference>
<dbReference type="InterPro" id="IPR032519">
    <property type="entry name" value="YbgF_tri"/>
</dbReference>
<reference evidence="6 7" key="1">
    <citation type="submission" date="2020-02" db="EMBL/GenBank/DDBJ databases">
        <title>Ideonella bacterium strain TBM-1.</title>
        <authorList>
            <person name="Chen W.-M."/>
        </authorList>
    </citation>
    <scope>NUCLEOTIDE SEQUENCE [LARGE SCALE GENOMIC DNA]</scope>
    <source>
        <strain evidence="6 7">TBM-1</strain>
    </source>
</reference>
<evidence type="ECO:0000256" key="2">
    <source>
        <dbReference type="HAMAP-Rule" id="MF_02066"/>
    </source>
</evidence>
<dbReference type="Pfam" id="PF13525">
    <property type="entry name" value="YfiO"/>
    <property type="match status" value="1"/>
</dbReference>
<gene>
    <name evidence="6" type="primary">ybgF</name>
    <name evidence="2" type="synonym">cpoB</name>
    <name evidence="6" type="ORF">G3A44_02465</name>
</gene>
<name>A0A7C9PFE0_9BURK</name>
<dbReference type="HAMAP" id="MF_02066">
    <property type="entry name" value="CpoB"/>
    <property type="match status" value="1"/>
</dbReference>
<comment type="similarity">
    <text evidence="2">Belongs to the CpoB family.</text>
</comment>